<name>A0ACD4NXD0_9HYPH</name>
<keyword evidence="1" id="KW-0808">Transferase</keyword>
<sequence>MPVRQPLVIAIDGPAAAGKGTLAQRLAQAYELPYLDTGLLYRAVGRLAHEAGVDLDDPDAAGSVARRLQTEHLEDPNLRGREAGERASRVAAHYPVRTALLAFQQNFAHRPEGAVLDGRDIGTVICPDADVKIFVTASPEVRARRRSDELIAKGRDAPYERILAETRERDARDAGRAIAPLKPAADAHLLDTSDLDIEAAFRAACQIVDDVLARRAERD</sequence>
<organism evidence="1 2">
    <name type="scientific">Antarcticirhabdus aurantiaca</name>
    <dbReference type="NCBI Taxonomy" id="2606717"/>
    <lineage>
        <taxon>Bacteria</taxon>
        <taxon>Pseudomonadati</taxon>
        <taxon>Pseudomonadota</taxon>
        <taxon>Alphaproteobacteria</taxon>
        <taxon>Hyphomicrobiales</taxon>
        <taxon>Aurantimonadaceae</taxon>
        <taxon>Antarcticirhabdus</taxon>
    </lineage>
</organism>
<gene>
    <name evidence="1" type="primary">cmk</name>
    <name evidence="1" type="ORF">OXU80_05755</name>
</gene>
<dbReference type="EC" id="2.7.4.25" evidence="1"/>
<dbReference type="Proteomes" id="UP001163223">
    <property type="component" value="Chromosome"/>
</dbReference>
<reference evidence="1" key="1">
    <citation type="submission" date="2022-11" db="EMBL/GenBank/DDBJ databases">
        <title>beta-Carotene-producing bacterium, Jeongeuplla avenae sp. nov., alleviates the salt stress of Arabidopsis seedlings.</title>
        <authorList>
            <person name="Jiang L."/>
            <person name="Lee J."/>
        </authorList>
    </citation>
    <scope>NUCLEOTIDE SEQUENCE</scope>
    <source>
        <strain evidence="1">DY_R2A_6</strain>
    </source>
</reference>
<evidence type="ECO:0000313" key="2">
    <source>
        <dbReference type="Proteomes" id="UP001163223"/>
    </source>
</evidence>
<accession>A0ACD4NXD0</accession>
<keyword evidence="2" id="KW-1185">Reference proteome</keyword>
<protein>
    <submittedName>
        <fullName evidence="1">(D)CMP kinase</fullName>
        <ecNumber evidence="1">2.7.4.25</ecNumber>
    </submittedName>
</protein>
<keyword evidence="1" id="KW-0418">Kinase</keyword>
<dbReference type="EMBL" id="CP113520">
    <property type="protein sequence ID" value="WAJ31368.1"/>
    <property type="molecule type" value="Genomic_DNA"/>
</dbReference>
<proteinExistence type="predicted"/>
<evidence type="ECO:0000313" key="1">
    <source>
        <dbReference type="EMBL" id="WAJ31368.1"/>
    </source>
</evidence>